<evidence type="ECO:0000256" key="1">
    <source>
        <dbReference type="SAM" id="Phobius"/>
    </source>
</evidence>
<evidence type="ECO:0000313" key="3">
    <source>
        <dbReference type="Proteomes" id="UP000095463"/>
    </source>
</evidence>
<comment type="caution">
    <text evidence="2">The sequence shown here is derived from an EMBL/GenBank/DDBJ whole genome shotgun (WGS) entry which is preliminary data.</text>
</comment>
<keyword evidence="1" id="KW-0812">Transmembrane</keyword>
<dbReference type="Proteomes" id="UP000095463">
    <property type="component" value="Unassembled WGS sequence"/>
</dbReference>
<dbReference type="OrthoDB" id="7950711at2"/>
<organism evidence="2 3">
    <name type="scientific">Devosia insulae DS-56</name>
    <dbReference type="NCBI Taxonomy" id="1116389"/>
    <lineage>
        <taxon>Bacteria</taxon>
        <taxon>Pseudomonadati</taxon>
        <taxon>Pseudomonadota</taxon>
        <taxon>Alphaproteobacteria</taxon>
        <taxon>Hyphomicrobiales</taxon>
        <taxon>Devosiaceae</taxon>
        <taxon>Devosia</taxon>
    </lineage>
</organism>
<feature type="transmembrane region" description="Helical" evidence="1">
    <location>
        <begin position="44"/>
        <end position="68"/>
    </location>
</feature>
<evidence type="ECO:0000313" key="2">
    <source>
        <dbReference type="EMBL" id="OEO31954.1"/>
    </source>
</evidence>
<reference evidence="2 3" key="1">
    <citation type="journal article" date="2015" name="Genome Announc.">
        <title>Genome Assemblies of Three Soil-Associated Devosia species: D. insulae, D. limi, and D. soli.</title>
        <authorList>
            <person name="Hassan Y.I."/>
            <person name="Lepp D."/>
            <person name="Zhou T."/>
        </authorList>
    </citation>
    <scope>NUCLEOTIDE SEQUENCE [LARGE SCALE GENOMIC DNA]</scope>
    <source>
        <strain evidence="2 3">DS-56</strain>
    </source>
</reference>
<dbReference type="EMBL" id="LAJE02000107">
    <property type="protein sequence ID" value="OEO31954.1"/>
    <property type="molecule type" value="Genomic_DNA"/>
</dbReference>
<protein>
    <submittedName>
        <fullName evidence="2">Uncharacterized protein</fullName>
    </submittedName>
</protein>
<accession>A0A1E5XTU0</accession>
<keyword evidence="3" id="KW-1185">Reference proteome</keyword>
<gene>
    <name evidence="2" type="ORF">VW23_013710</name>
</gene>
<name>A0A1E5XTU0_9HYPH</name>
<keyword evidence="1" id="KW-0472">Membrane</keyword>
<proteinExistence type="predicted"/>
<dbReference type="AlphaFoldDB" id="A0A1E5XTU0"/>
<sequence length="93" mass="9699">MFRNALSAATAISFSLTFVGAGIALLLGIIPPRAIIGAGEIDTAVVLLFVPLCALLFAILIEVVRAILREGLQPPRARQANPLAAWKPGHGEG</sequence>
<keyword evidence="1" id="KW-1133">Transmembrane helix</keyword>